<evidence type="ECO:0000256" key="1">
    <source>
        <dbReference type="SAM" id="MobiDB-lite"/>
    </source>
</evidence>
<gene>
    <name evidence="3" type="ORF">M0812_30142</name>
</gene>
<protein>
    <submittedName>
        <fullName evidence="3">Uncharacterized protein</fullName>
    </submittedName>
</protein>
<proteinExistence type="predicted"/>
<sequence>MDQTNEEKSLIYNQPLPPHPNNNFSPQLNQFLPQNNTGYSDEDSNALDFNHEEKKKKKKIKLNNKNLIYFSIGVVLLIIVIVVICVFLHYRGNDYCYGNDYKGKNNPSFLTGYKFKKNKWVYADQSTGDHPNCKSKIFYNGTWPIKATYGDTSLDIRSLSIEEYKCGIIYRNILYTEWICRLKPWSDKGCVYCDCAH</sequence>
<keyword evidence="2" id="KW-1133">Transmembrane helix</keyword>
<evidence type="ECO:0000256" key="2">
    <source>
        <dbReference type="SAM" id="Phobius"/>
    </source>
</evidence>
<dbReference type="EMBL" id="JANTQA010000076">
    <property type="protein sequence ID" value="KAJ3423609.1"/>
    <property type="molecule type" value="Genomic_DNA"/>
</dbReference>
<evidence type="ECO:0000313" key="3">
    <source>
        <dbReference type="EMBL" id="KAJ3423609.1"/>
    </source>
</evidence>
<name>A0AAV7Y7W6_9EUKA</name>
<feature type="transmembrane region" description="Helical" evidence="2">
    <location>
        <begin position="67"/>
        <end position="90"/>
    </location>
</feature>
<dbReference type="AlphaFoldDB" id="A0AAV7Y7W6"/>
<organism evidence="3 4">
    <name type="scientific">Anaeramoeba flamelloides</name>
    <dbReference type="NCBI Taxonomy" id="1746091"/>
    <lineage>
        <taxon>Eukaryota</taxon>
        <taxon>Metamonada</taxon>
        <taxon>Anaeramoebidae</taxon>
        <taxon>Anaeramoeba</taxon>
    </lineage>
</organism>
<accession>A0AAV7Y7W6</accession>
<reference evidence="3" key="1">
    <citation type="submission" date="2022-08" db="EMBL/GenBank/DDBJ databases">
        <title>Novel sulphate-reducing endosymbionts in the free-living metamonad Anaeramoeba.</title>
        <authorList>
            <person name="Jerlstrom-Hultqvist J."/>
            <person name="Cepicka I."/>
            <person name="Gallot-Lavallee L."/>
            <person name="Salas-Leiva D."/>
            <person name="Curtis B.A."/>
            <person name="Zahonova K."/>
            <person name="Pipaliya S."/>
            <person name="Dacks J."/>
            <person name="Roger A.J."/>
        </authorList>
    </citation>
    <scope>NUCLEOTIDE SEQUENCE</scope>
    <source>
        <strain evidence="3">Busselton2</strain>
    </source>
</reference>
<dbReference type="Proteomes" id="UP001146793">
    <property type="component" value="Unassembled WGS sequence"/>
</dbReference>
<keyword evidence="2" id="KW-0812">Transmembrane</keyword>
<feature type="region of interest" description="Disordered" evidence="1">
    <location>
        <begin position="1"/>
        <end position="24"/>
    </location>
</feature>
<keyword evidence="2" id="KW-0472">Membrane</keyword>
<evidence type="ECO:0000313" key="4">
    <source>
        <dbReference type="Proteomes" id="UP001146793"/>
    </source>
</evidence>
<comment type="caution">
    <text evidence="3">The sequence shown here is derived from an EMBL/GenBank/DDBJ whole genome shotgun (WGS) entry which is preliminary data.</text>
</comment>